<evidence type="ECO:0008006" key="4">
    <source>
        <dbReference type="Google" id="ProtNLM"/>
    </source>
</evidence>
<proteinExistence type="predicted"/>
<dbReference type="Proteomes" id="UP001370758">
    <property type="component" value="Unassembled WGS sequence"/>
</dbReference>
<dbReference type="EMBL" id="JAVHJL010000003">
    <property type="protein sequence ID" value="KAK6507993.1"/>
    <property type="molecule type" value="Genomic_DNA"/>
</dbReference>
<sequence>MNHQIPKFLNLPREIRDEIYKYLLLFDPPARAADPPKSTPPRSNAKAPAQHANNKPVAVENAILRVNRQIHDEAALIFYGFNDFHVKITSLTHPDVQNHESDTQEFQKFKLNYVAPWESLTFDCRGRNPWEEHVVGIDPGVVTGISRSIRRHSVAIVDEDPGFETEHVDVPWGYTYSETLDYFFEKNIHCARIIHEDEAIASELPAARYRHMIRRINLDIVSLYPQFESSNKSCYSTGYLRLILLPALQRLENCLNNKGKGVKVDIQVSGLLFRENWDANARSVLFEEDLEEKAKIKQVLERRMYRSLCRLLWPLTTMQWNSSQISTLLDSRYPGVMAREFERCRAFKERLDGESGHRSQEAPEELASASVGNVWAFVKGRLCVLAVSLCIAAGLLPDVVILEPENEHLYMYSEFASEDPPE</sequence>
<evidence type="ECO:0000256" key="1">
    <source>
        <dbReference type="SAM" id="MobiDB-lite"/>
    </source>
</evidence>
<evidence type="ECO:0000313" key="2">
    <source>
        <dbReference type="EMBL" id="KAK6507993.1"/>
    </source>
</evidence>
<keyword evidence="3" id="KW-1185">Reference proteome</keyword>
<accession>A0AAV9WGP6</accession>
<organism evidence="2 3">
    <name type="scientific">Arthrobotrys musiformis</name>
    <dbReference type="NCBI Taxonomy" id="47236"/>
    <lineage>
        <taxon>Eukaryota</taxon>
        <taxon>Fungi</taxon>
        <taxon>Dikarya</taxon>
        <taxon>Ascomycota</taxon>
        <taxon>Pezizomycotina</taxon>
        <taxon>Orbiliomycetes</taxon>
        <taxon>Orbiliales</taxon>
        <taxon>Orbiliaceae</taxon>
        <taxon>Arthrobotrys</taxon>
    </lineage>
</organism>
<evidence type="ECO:0000313" key="3">
    <source>
        <dbReference type="Proteomes" id="UP001370758"/>
    </source>
</evidence>
<reference evidence="2 3" key="1">
    <citation type="submission" date="2023-08" db="EMBL/GenBank/DDBJ databases">
        <authorList>
            <person name="Palmer J.M."/>
        </authorList>
    </citation>
    <scope>NUCLEOTIDE SEQUENCE [LARGE SCALE GENOMIC DNA]</scope>
    <source>
        <strain evidence="2 3">TWF481</strain>
    </source>
</reference>
<dbReference type="InterPro" id="IPR038883">
    <property type="entry name" value="AN11006-like"/>
</dbReference>
<feature type="region of interest" description="Disordered" evidence="1">
    <location>
        <begin position="31"/>
        <end position="54"/>
    </location>
</feature>
<dbReference type="PANTHER" id="PTHR42085">
    <property type="entry name" value="F-BOX DOMAIN-CONTAINING PROTEIN"/>
    <property type="match status" value="1"/>
</dbReference>
<dbReference type="PANTHER" id="PTHR42085:SF2">
    <property type="entry name" value="F-BOX DOMAIN-CONTAINING PROTEIN"/>
    <property type="match status" value="1"/>
</dbReference>
<name>A0AAV9WGP6_9PEZI</name>
<comment type="caution">
    <text evidence="2">The sequence shown here is derived from an EMBL/GenBank/DDBJ whole genome shotgun (WGS) entry which is preliminary data.</text>
</comment>
<dbReference type="AlphaFoldDB" id="A0AAV9WGP6"/>
<protein>
    <recommendedName>
        <fullName evidence="4">F-box domain-containing protein</fullName>
    </recommendedName>
</protein>
<gene>
    <name evidence="2" type="ORF">TWF481_006412</name>
</gene>